<protein>
    <submittedName>
        <fullName evidence="2">Helix-turn-helix domain-containing protein</fullName>
    </submittedName>
</protein>
<gene>
    <name evidence="2" type="ORF">K7B10_32610</name>
</gene>
<comment type="caution">
    <text evidence="2">The sequence shown here is derived from an EMBL/GenBank/DDBJ whole genome shotgun (WGS) entry which is preliminary data.</text>
</comment>
<feature type="domain" description="Helix-turn-helix" evidence="1">
    <location>
        <begin position="5"/>
        <end position="56"/>
    </location>
</feature>
<evidence type="ECO:0000313" key="2">
    <source>
        <dbReference type="EMBL" id="MCC0099436.1"/>
    </source>
</evidence>
<proteinExistence type="predicted"/>
<organism evidence="2 3">
    <name type="scientific">Streptomyces flavotricini</name>
    <dbReference type="NCBI Taxonomy" id="66888"/>
    <lineage>
        <taxon>Bacteria</taxon>
        <taxon>Bacillati</taxon>
        <taxon>Actinomycetota</taxon>
        <taxon>Actinomycetes</taxon>
        <taxon>Kitasatosporales</taxon>
        <taxon>Streptomycetaceae</taxon>
        <taxon>Streptomyces</taxon>
    </lineage>
</organism>
<dbReference type="InterPro" id="IPR041657">
    <property type="entry name" value="HTH_17"/>
</dbReference>
<accession>A0ABS8EED6</accession>
<dbReference type="Proteomes" id="UP001520654">
    <property type="component" value="Unassembled WGS sequence"/>
</dbReference>
<dbReference type="InterPro" id="IPR009061">
    <property type="entry name" value="DNA-bd_dom_put_sf"/>
</dbReference>
<sequence>MTNELLKAPEVADQLRVSVGTLANWRHQGIGPRYIKLSPSGRVRYMRADVDAYLNRTQGDVAA</sequence>
<keyword evidence="3" id="KW-1185">Reference proteome</keyword>
<reference evidence="2 3" key="1">
    <citation type="submission" date="2021-08" db="EMBL/GenBank/DDBJ databases">
        <title>Genomic Architecture of Streptomyces flavotricini NGL1 and Streptomyces erythrochromogenes HMS4 With Differential Plant Beneficial attributes and laccase production capabilities.</title>
        <authorList>
            <person name="Salwan R."/>
            <person name="Kaur R."/>
            <person name="Sharma V."/>
        </authorList>
    </citation>
    <scope>NUCLEOTIDE SEQUENCE [LARGE SCALE GENOMIC DNA]</scope>
    <source>
        <strain evidence="2 3">NGL1</strain>
    </source>
</reference>
<dbReference type="EMBL" id="JAINUL010000001">
    <property type="protein sequence ID" value="MCC0099436.1"/>
    <property type="molecule type" value="Genomic_DNA"/>
</dbReference>
<dbReference type="RefSeq" id="WP_229342403.1">
    <property type="nucleotide sequence ID" value="NZ_JAINUL010000001.1"/>
</dbReference>
<evidence type="ECO:0000313" key="3">
    <source>
        <dbReference type="Proteomes" id="UP001520654"/>
    </source>
</evidence>
<dbReference type="Pfam" id="PF12728">
    <property type="entry name" value="HTH_17"/>
    <property type="match status" value="1"/>
</dbReference>
<evidence type="ECO:0000259" key="1">
    <source>
        <dbReference type="Pfam" id="PF12728"/>
    </source>
</evidence>
<name>A0ABS8EED6_9ACTN</name>
<dbReference type="SUPFAM" id="SSF46955">
    <property type="entry name" value="Putative DNA-binding domain"/>
    <property type="match status" value="1"/>
</dbReference>